<feature type="compositionally biased region" description="Basic residues" evidence="1">
    <location>
        <begin position="110"/>
        <end position="129"/>
    </location>
</feature>
<feature type="non-terminal residue" evidence="2">
    <location>
        <position position="149"/>
    </location>
</feature>
<reference evidence="2" key="1">
    <citation type="submission" date="2020-02" db="EMBL/GenBank/DDBJ databases">
        <authorList>
            <person name="Meier V. D."/>
        </authorList>
    </citation>
    <scope>NUCLEOTIDE SEQUENCE</scope>
    <source>
        <strain evidence="2">AVDCRST_MAG05</strain>
    </source>
</reference>
<sequence length="149" mass="17452">VRHEQRQVLRAFRGNRGLRAAGVPLPGQGAPGNSRLLRLYVRERGDAGRQARRRRHPRAVRLRLHHHRTRQPRPPDRGRHREGSPLPRGTHGVGHQPLRQDPRVPLPPLPHRRHLRGLHKGHEPRHKGPRKDDHGLRPRRVRRGREREL</sequence>
<evidence type="ECO:0000313" key="2">
    <source>
        <dbReference type="EMBL" id="CAA9465884.1"/>
    </source>
</evidence>
<name>A0A6J4RF55_9ACTN</name>
<proteinExistence type="predicted"/>
<feature type="compositionally biased region" description="Basic and acidic residues" evidence="1">
    <location>
        <begin position="73"/>
        <end position="83"/>
    </location>
</feature>
<organism evidence="2">
    <name type="scientific">uncultured Rubrobacteraceae bacterium</name>
    <dbReference type="NCBI Taxonomy" id="349277"/>
    <lineage>
        <taxon>Bacteria</taxon>
        <taxon>Bacillati</taxon>
        <taxon>Actinomycetota</taxon>
        <taxon>Rubrobacteria</taxon>
        <taxon>Rubrobacterales</taxon>
        <taxon>Rubrobacteraceae</taxon>
        <taxon>environmental samples</taxon>
    </lineage>
</organism>
<feature type="compositionally biased region" description="Basic residues" evidence="1">
    <location>
        <begin position="137"/>
        <end position="149"/>
    </location>
</feature>
<accession>A0A6J4RF55</accession>
<evidence type="ECO:0000256" key="1">
    <source>
        <dbReference type="SAM" id="MobiDB-lite"/>
    </source>
</evidence>
<dbReference type="EMBL" id="CADCVM010000008">
    <property type="protein sequence ID" value="CAA9465884.1"/>
    <property type="molecule type" value="Genomic_DNA"/>
</dbReference>
<gene>
    <name evidence="2" type="ORF">AVDCRST_MAG05-44</name>
</gene>
<feature type="region of interest" description="Disordered" evidence="1">
    <location>
        <begin position="43"/>
        <end position="149"/>
    </location>
</feature>
<feature type="non-terminal residue" evidence="2">
    <location>
        <position position="1"/>
    </location>
</feature>
<protein>
    <submittedName>
        <fullName evidence="2">Uncharacterized protein</fullName>
    </submittedName>
</protein>
<dbReference type="AlphaFoldDB" id="A0A6J4RF55"/>
<feature type="compositionally biased region" description="Basic residues" evidence="1">
    <location>
        <begin position="50"/>
        <end position="71"/>
    </location>
</feature>